<dbReference type="Proteomes" id="UP000007519">
    <property type="component" value="Chromosome"/>
</dbReference>
<dbReference type="EMBL" id="CP002831">
    <property type="protein sequence ID" value="AFC24409.1"/>
    <property type="molecule type" value="Genomic_DNA"/>
</dbReference>
<accession>H6LAC4</accession>
<protein>
    <submittedName>
        <fullName evidence="1">Uncharacterized protein</fullName>
    </submittedName>
</protein>
<dbReference type="HOGENOM" id="CLU_3398365_0_0_10"/>
<gene>
    <name evidence="1" type="ordered locus">SGRA_1674</name>
</gene>
<dbReference type="STRING" id="984262.SGRA_1674"/>
<organism evidence="1 2">
    <name type="scientific">Saprospira grandis (strain Lewin)</name>
    <dbReference type="NCBI Taxonomy" id="984262"/>
    <lineage>
        <taxon>Bacteria</taxon>
        <taxon>Pseudomonadati</taxon>
        <taxon>Bacteroidota</taxon>
        <taxon>Saprospiria</taxon>
        <taxon>Saprospirales</taxon>
        <taxon>Saprospiraceae</taxon>
        <taxon>Saprospira</taxon>
    </lineage>
</organism>
<keyword evidence="2" id="KW-1185">Reference proteome</keyword>
<evidence type="ECO:0000313" key="1">
    <source>
        <dbReference type="EMBL" id="AFC24409.1"/>
    </source>
</evidence>
<dbReference type="KEGG" id="sgn:SGRA_1674"/>
<evidence type="ECO:0000313" key="2">
    <source>
        <dbReference type="Proteomes" id="UP000007519"/>
    </source>
</evidence>
<name>H6LAC4_SAPGL</name>
<dbReference type="AlphaFoldDB" id="H6LAC4"/>
<reference evidence="1 2" key="1">
    <citation type="journal article" date="2012" name="Stand. Genomic Sci.">
        <title>Complete genome sequencing and analysis of Saprospira grandis str. Lewin, a predatory marine bacterium.</title>
        <authorList>
            <person name="Saw J.H."/>
            <person name="Yuryev A."/>
            <person name="Kanbe M."/>
            <person name="Hou S."/>
            <person name="Young A.G."/>
            <person name="Aizawa S."/>
            <person name="Alam M."/>
        </authorList>
    </citation>
    <scope>NUCLEOTIDE SEQUENCE [LARGE SCALE GENOMIC DNA]</scope>
    <source>
        <strain evidence="1 2">Lewin</strain>
    </source>
</reference>
<sequence>MIHPSGVFPEGFFLAPAASSKGRRPAGNSQI</sequence>
<proteinExistence type="predicted"/>